<feature type="transmembrane region" description="Helical" evidence="7">
    <location>
        <begin position="282"/>
        <end position="303"/>
    </location>
</feature>
<dbReference type="GO" id="GO:0016020">
    <property type="term" value="C:membrane"/>
    <property type="evidence" value="ECO:0007669"/>
    <property type="project" value="UniProtKB-SubCell"/>
</dbReference>
<dbReference type="OrthoDB" id="203097at2759"/>
<proteinExistence type="inferred from homology"/>
<evidence type="ECO:0000256" key="4">
    <source>
        <dbReference type="ARBA" id="ARBA00022989"/>
    </source>
</evidence>
<accession>A0A2R5GPA1</accession>
<evidence type="ECO:0000256" key="6">
    <source>
        <dbReference type="SAM" id="MobiDB-lite"/>
    </source>
</evidence>
<keyword evidence="9" id="KW-1185">Reference proteome</keyword>
<keyword evidence="5 7" id="KW-0472">Membrane</keyword>
<keyword evidence="3 7" id="KW-0812">Transmembrane</keyword>
<dbReference type="Pfam" id="PF01758">
    <property type="entry name" value="SBF"/>
    <property type="match status" value="1"/>
</dbReference>
<evidence type="ECO:0000256" key="5">
    <source>
        <dbReference type="ARBA" id="ARBA00023136"/>
    </source>
</evidence>
<evidence type="ECO:0000256" key="1">
    <source>
        <dbReference type="ARBA" id="ARBA00004141"/>
    </source>
</evidence>
<feature type="transmembrane region" description="Helical" evidence="7">
    <location>
        <begin position="213"/>
        <end position="235"/>
    </location>
</feature>
<name>A0A2R5GPA1_9STRA</name>
<feature type="transmembrane region" description="Helical" evidence="7">
    <location>
        <begin position="183"/>
        <end position="206"/>
    </location>
</feature>
<feature type="transmembrane region" description="Helical" evidence="7">
    <location>
        <begin position="255"/>
        <end position="275"/>
    </location>
</feature>
<feature type="compositionally biased region" description="Low complexity" evidence="6">
    <location>
        <begin position="448"/>
        <end position="461"/>
    </location>
</feature>
<comment type="similarity">
    <text evidence="2">Belongs to the bile acid:sodium symporter (BASS) (TC 2.A.28) family.</text>
</comment>
<protein>
    <submittedName>
        <fullName evidence="8">Sodium/bile acid cotransporter</fullName>
    </submittedName>
</protein>
<keyword evidence="4 7" id="KW-1133">Transmembrane helix</keyword>
<feature type="transmembrane region" description="Helical" evidence="7">
    <location>
        <begin position="381"/>
        <end position="400"/>
    </location>
</feature>
<reference evidence="8 9" key="1">
    <citation type="submission" date="2017-12" db="EMBL/GenBank/DDBJ databases">
        <title>Sequencing, de novo assembly and annotation of complete genome of a new Thraustochytrid species, strain FCC1311.</title>
        <authorList>
            <person name="Sedici K."/>
            <person name="Godart F."/>
            <person name="Aiese Cigliano R."/>
            <person name="Sanseverino W."/>
            <person name="Barakat M."/>
            <person name="Ortet P."/>
            <person name="Marechal E."/>
            <person name="Cagnac O."/>
            <person name="Amato A."/>
        </authorList>
    </citation>
    <scope>NUCLEOTIDE SEQUENCE [LARGE SCALE GENOMIC DNA]</scope>
</reference>
<evidence type="ECO:0000256" key="7">
    <source>
        <dbReference type="SAM" id="Phobius"/>
    </source>
</evidence>
<dbReference type="PANTHER" id="PTHR10361">
    <property type="entry name" value="SODIUM-BILE ACID COTRANSPORTER"/>
    <property type="match status" value="1"/>
</dbReference>
<organism evidence="8 9">
    <name type="scientific">Hondaea fermentalgiana</name>
    <dbReference type="NCBI Taxonomy" id="2315210"/>
    <lineage>
        <taxon>Eukaryota</taxon>
        <taxon>Sar</taxon>
        <taxon>Stramenopiles</taxon>
        <taxon>Bigyra</taxon>
        <taxon>Labyrinthulomycetes</taxon>
        <taxon>Thraustochytrida</taxon>
        <taxon>Thraustochytriidae</taxon>
        <taxon>Hondaea</taxon>
    </lineage>
</organism>
<gene>
    <name evidence="8" type="ORF">FCC1311_089272</name>
</gene>
<evidence type="ECO:0000256" key="2">
    <source>
        <dbReference type="ARBA" id="ARBA00006528"/>
    </source>
</evidence>
<dbReference type="InterPro" id="IPR004710">
    <property type="entry name" value="Bilac:Na_transpt"/>
</dbReference>
<dbReference type="PANTHER" id="PTHR10361:SF28">
    <property type="entry name" value="P3 PROTEIN-RELATED"/>
    <property type="match status" value="1"/>
</dbReference>
<evidence type="ECO:0000313" key="8">
    <source>
        <dbReference type="EMBL" id="GBG32702.1"/>
    </source>
</evidence>
<dbReference type="Proteomes" id="UP000241890">
    <property type="component" value="Unassembled WGS sequence"/>
</dbReference>
<dbReference type="AlphaFoldDB" id="A0A2R5GPA1"/>
<evidence type="ECO:0000313" key="9">
    <source>
        <dbReference type="Proteomes" id="UP000241890"/>
    </source>
</evidence>
<dbReference type="EMBL" id="BEYU01000128">
    <property type="protein sequence ID" value="GBG32702.1"/>
    <property type="molecule type" value="Genomic_DNA"/>
</dbReference>
<feature type="compositionally biased region" description="Polar residues" evidence="6">
    <location>
        <begin position="472"/>
        <end position="481"/>
    </location>
</feature>
<feature type="transmembrane region" description="Helical" evidence="7">
    <location>
        <begin position="318"/>
        <end position="342"/>
    </location>
</feature>
<feature type="transmembrane region" description="Helical" evidence="7">
    <location>
        <begin position="120"/>
        <end position="142"/>
    </location>
</feature>
<comment type="caution">
    <text evidence="8">The sequence shown here is derived from an EMBL/GenBank/DDBJ whole genome shotgun (WGS) entry which is preliminary data.</text>
</comment>
<evidence type="ECO:0000256" key="3">
    <source>
        <dbReference type="ARBA" id="ARBA00022692"/>
    </source>
</evidence>
<sequence>MPGPASRTAWHPGPLNFDAEAAALSPDEPTVELSCAAVHSNIVSVATSSGLNTTCYDASDAEGTYGAFEGNVEACASARAAVSKACKGEKSCSVDLSDALAACGGEAVHVTVRCDEVLDVFAIMGWLLVISVAVAMGAMVRVEDIRKVFDENKRGVLVGLASQYVFMPLLAFVYTKIFGFSDLVAIGAVVVGSSPGGTSSNLFAYLSRGNVPLSIVMSALSTAVAFVMMPFNIYLYGNLGLGLNEGVRGIPFARILFTMVVVIASTVLGMVILHFSARAAKWATRIGALLGVAFVAGAFAIAVRENGELLDPSRFPKLWIAAALFQPLGTLFGGLFAGYAGLRHKDQRTVGIETGVQNFSIAYALLSNVLQGCDRSEALSFPLLAGAWFFIDCIIITIVLRCCHAPCDGREHLETETDSQVEIRDLSKANKSGKVQHGSLSDDEDESLSLSSSDASAGGAASEEETPRLRVSSPSDIMTAV</sequence>
<comment type="subcellular location">
    <subcellularLocation>
        <location evidence="1">Membrane</location>
        <topology evidence="1">Multi-pass membrane protein</topology>
    </subcellularLocation>
</comment>
<dbReference type="InParanoid" id="A0A2R5GPA1"/>
<dbReference type="InterPro" id="IPR038770">
    <property type="entry name" value="Na+/solute_symporter_sf"/>
</dbReference>
<feature type="region of interest" description="Disordered" evidence="6">
    <location>
        <begin position="430"/>
        <end position="481"/>
    </location>
</feature>
<dbReference type="Gene3D" id="1.20.1530.20">
    <property type="match status" value="1"/>
</dbReference>
<feature type="transmembrane region" description="Helical" evidence="7">
    <location>
        <begin position="154"/>
        <end position="177"/>
    </location>
</feature>
<dbReference type="InterPro" id="IPR002657">
    <property type="entry name" value="BilAc:Na_symport/Acr3"/>
</dbReference>